<dbReference type="InterPro" id="IPR011992">
    <property type="entry name" value="EF-hand-dom_pair"/>
</dbReference>
<dbReference type="InterPro" id="IPR013787">
    <property type="entry name" value="S100_Ca-bd_sub"/>
</dbReference>
<dbReference type="AlphaFoldDB" id="A0A663M573"/>
<dbReference type="InterPro" id="IPR002048">
    <property type="entry name" value="EF_hand_dom"/>
</dbReference>
<dbReference type="Gene3D" id="1.10.238.10">
    <property type="entry name" value="EF-hand"/>
    <property type="match status" value="1"/>
</dbReference>
<evidence type="ECO:0000313" key="4">
    <source>
        <dbReference type="Ensembl" id="ENSACUP00000007006.1"/>
    </source>
</evidence>
<dbReference type="SUPFAM" id="SSF47473">
    <property type="entry name" value="EF-hand"/>
    <property type="match status" value="1"/>
</dbReference>
<dbReference type="PROSITE" id="PS00018">
    <property type="entry name" value="EF_HAND_1"/>
    <property type="match status" value="1"/>
</dbReference>
<evidence type="ECO:0000313" key="5">
    <source>
        <dbReference type="Proteomes" id="UP000472269"/>
    </source>
</evidence>
<name>A0A663M573_ATHCN</name>
<reference evidence="4" key="1">
    <citation type="submission" date="2025-08" db="UniProtKB">
        <authorList>
            <consortium name="Ensembl"/>
        </authorList>
    </citation>
    <scope>IDENTIFICATION</scope>
</reference>
<dbReference type="Proteomes" id="UP000472269">
    <property type="component" value="Unplaced"/>
</dbReference>
<dbReference type="Ensembl" id="ENSACUT00000007490.1">
    <property type="protein sequence ID" value="ENSACUP00000007006.1"/>
    <property type="gene ID" value="ENSACUG00000004808.1"/>
</dbReference>
<evidence type="ECO:0000256" key="1">
    <source>
        <dbReference type="ARBA" id="ARBA00022723"/>
    </source>
</evidence>
<keyword evidence="2" id="KW-0106">Calcium</keyword>
<dbReference type="InterPro" id="IPR018247">
    <property type="entry name" value="EF_Hand_1_Ca_BS"/>
</dbReference>
<dbReference type="Pfam" id="PF01023">
    <property type="entry name" value="S_100"/>
    <property type="match status" value="1"/>
</dbReference>
<protein>
    <recommendedName>
        <fullName evidence="3">EF-hand domain-containing protein</fullName>
    </recommendedName>
</protein>
<dbReference type="PROSITE" id="PS50222">
    <property type="entry name" value="EF_HAND_2"/>
    <property type="match status" value="1"/>
</dbReference>
<sequence length="92" mass="10948">MLTQAVMALKTIVDVYHRYSIREGKLDLLNFNDFKTLLTEYHPEYLKKIFKETDLNKDKELTFEEFTIVLAKVTDDAHRIIHKDDRCTPDKD</sequence>
<feature type="domain" description="EF-hand" evidence="3">
    <location>
        <begin position="41"/>
        <end position="76"/>
    </location>
</feature>
<reference evidence="4" key="2">
    <citation type="submission" date="2025-09" db="UniProtKB">
        <authorList>
            <consortium name="Ensembl"/>
        </authorList>
    </citation>
    <scope>IDENTIFICATION</scope>
</reference>
<organism evidence="4 5">
    <name type="scientific">Athene cunicularia</name>
    <name type="common">Burrowing owl</name>
    <name type="synonym">Speotyto cunicularia</name>
    <dbReference type="NCBI Taxonomy" id="194338"/>
    <lineage>
        <taxon>Eukaryota</taxon>
        <taxon>Metazoa</taxon>
        <taxon>Chordata</taxon>
        <taxon>Craniata</taxon>
        <taxon>Vertebrata</taxon>
        <taxon>Euteleostomi</taxon>
        <taxon>Archelosauria</taxon>
        <taxon>Archosauria</taxon>
        <taxon>Dinosauria</taxon>
        <taxon>Saurischia</taxon>
        <taxon>Theropoda</taxon>
        <taxon>Coelurosauria</taxon>
        <taxon>Aves</taxon>
        <taxon>Neognathae</taxon>
        <taxon>Neoaves</taxon>
        <taxon>Telluraves</taxon>
        <taxon>Strigiformes</taxon>
        <taxon>Strigidae</taxon>
        <taxon>Athene</taxon>
    </lineage>
</organism>
<accession>A0A663M573</accession>
<dbReference type="GO" id="GO:0005509">
    <property type="term" value="F:calcium ion binding"/>
    <property type="evidence" value="ECO:0007669"/>
    <property type="project" value="InterPro"/>
</dbReference>
<dbReference type="OMA" id="YYITELF"/>
<proteinExistence type="predicted"/>
<evidence type="ECO:0000256" key="2">
    <source>
        <dbReference type="ARBA" id="ARBA00022837"/>
    </source>
</evidence>
<evidence type="ECO:0000259" key="3">
    <source>
        <dbReference type="PROSITE" id="PS50222"/>
    </source>
</evidence>
<dbReference type="SMART" id="SM01394">
    <property type="entry name" value="S_100"/>
    <property type="match status" value="1"/>
</dbReference>
<keyword evidence="5" id="KW-1185">Reference proteome</keyword>
<keyword evidence="1" id="KW-0479">Metal-binding</keyword>